<proteinExistence type="predicted"/>
<dbReference type="InterPro" id="IPR003151">
    <property type="entry name" value="PIK-rel_kinase_FAT"/>
</dbReference>
<organism evidence="3 4">
    <name type="scientific">Pontoporia blainvillei</name>
    <name type="common">Franciscana</name>
    <name type="synonym">Delphinus blainvillei</name>
    <dbReference type="NCBI Taxonomy" id="48723"/>
    <lineage>
        <taxon>Eukaryota</taxon>
        <taxon>Metazoa</taxon>
        <taxon>Chordata</taxon>
        <taxon>Craniata</taxon>
        <taxon>Vertebrata</taxon>
        <taxon>Euteleostomi</taxon>
        <taxon>Mammalia</taxon>
        <taxon>Eutheria</taxon>
        <taxon>Laurasiatheria</taxon>
        <taxon>Artiodactyla</taxon>
        <taxon>Whippomorpha</taxon>
        <taxon>Cetacea</taxon>
        <taxon>Odontoceti</taxon>
        <taxon>Pontoporiidae</taxon>
        <taxon>Pontoporia</taxon>
    </lineage>
</organism>
<dbReference type="Proteomes" id="UP001165941">
    <property type="component" value="Unassembled WGS sequence"/>
</dbReference>
<keyword evidence="4" id="KW-1185">Reference proteome</keyword>
<evidence type="ECO:0000259" key="2">
    <source>
        <dbReference type="Pfam" id="PF02259"/>
    </source>
</evidence>
<accession>A0ABX0S993</accession>
<comment type="caution">
    <text evidence="3">The sequence shown here is derived from an EMBL/GenBank/DDBJ whole genome shotgun (WGS) entry which is preliminary data.</text>
</comment>
<name>A0ABX0S993_PONBL</name>
<dbReference type="Pfam" id="PF02259">
    <property type="entry name" value="FAT"/>
    <property type="match status" value="1"/>
</dbReference>
<sequence length="234" mass="25626">MGVQALEGDARSLIASCKFSMRLQMVESARKQNNFSLALKLLKELHRESKTREDWLVKWVQSYCRLSHGRARAQRPPEQLCTALRTVPLLADENTSSYLGRNVAASRDHNILVGTTYRIMADALSSAPTCLAGIEESKARSVVELSGSSSEDAEKVAAGLYQRAFHHLSEAVRTAAQEEAGRSAQGQEPACGLVAAYLALVEFCDQRLRKQEEGPPAPVAAPRVPAQEANCFTR</sequence>
<dbReference type="EMBL" id="PGGH01263875">
    <property type="protein sequence ID" value="NIG61188.1"/>
    <property type="molecule type" value="Genomic_DNA"/>
</dbReference>
<evidence type="ECO:0000313" key="3">
    <source>
        <dbReference type="EMBL" id="NIG61188.1"/>
    </source>
</evidence>
<evidence type="ECO:0000256" key="1">
    <source>
        <dbReference type="SAM" id="MobiDB-lite"/>
    </source>
</evidence>
<evidence type="ECO:0000313" key="4">
    <source>
        <dbReference type="Proteomes" id="UP001165941"/>
    </source>
</evidence>
<reference evidence="3" key="1">
    <citation type="submission" date="2018-05" db="EMBL/GenBank/DDBJ databases">
        <authorList>
            <person name="Pedro S.L.S."/>
            <person name="Freitas R.C."/>
            <person name="Barreto A.S."/>
            <person name="Lima A.O.S."/>
        </authorList>
    </citation>
    <scope>NUCLEOTIDE SEQUENCE</scope>
    <source>
        <strain evidence="3">BP203</strain>
        <tissue evidence="3">Muscle</tissue>
    </source>
</reference>
<protein>
    <submittedName>
        <fullName evidence="3">DNA-dependent protein kinase catalytic subunit-like</fullName>
    </submittedName>
</protein>
<feature type="region of interest" description="Disordered" evidence="1">
    <location>
        <begin position="213"/>
        <end position="234"/>
    </location>
</feature>
<gene>
    <name evidence="3" type="ORF">BU61_9572</name>
</gene>
<feature type="domain" description="PIK-related kinase FAT" evidence="2">
    <location>
        <begin position="12"/>
        <end position="214"/>
    </location>
</feature>